<gene>
    <name evidence="2" type="ORF">MCEL_45850</name>
</gene>
<evidence type="ECO:0008006" key="4">
    <source>
        <dbReference type="Google" id="ProtNLM"/>
    </source>
</evidence>
<keyword evidence="1" id="KW-0732">Signal</keyword>
<keyword evidence="3" id="KW-1185">Reference proteome</keyword>
<feature type="signal peptide" evidence="1">
    <location>
        <begin position="1"/>
        <end position="36"/>
    </location>
</feature>
<evidence type="ECO:0000313" key="3">
    <source>
        <dbReference type="Proteomes" id="UP000466431"/>
    </source>
</evidence>
<organism evidence="2 3">
    <name type="scientific">Mycolicibacterium celeriflavum</name>
    <name type="common">Mycobacterium celeriflavum</name>
    <dbReference type="NCBI Taxonomy" id="1249101"/>
    <lineage>
        <taxon>Bacteria</taxon>
        <taxon>Bacillati</taxon>
        <taxon>Actinomycetota</taxon>
        <taxon>Actinomycetes</taxon>
        <taxon>Mycobacteriales</taxon>
        <taxon>Mycobacteriaceae</taxon>
        <taxon>Mycolicibacterium</taxon>
    </lineage>
</organism>
<protein>
    <recommendedName>
        <fullName evidence="4">Secreted protein</fullName>
    </recommendedName>
</protein>
<name>A0A7I7RPW2_MYCCF</name>
<dbReference type="Proteomes" id="UP000466431">
    <property type="component" value="Chromosome"/>
</dbReference>
<evidence type="ECO:0000313" key="2">
    <source>
        <dbReference type="EMBL" id="BBY46290.1"/>
    </source>
</evidence>
<sequence>MSAVFYHPGMRRVVKLVLVALVMASTGLLGATTAEAQPPPPACGYTLSPPQVVNTGGVSKVTATVSFIACGAPFRPAMSVACVHIAGPDSQGQCTQARGPAAAQVYFEPYQPGATYIASGRGCGKVFEDALEPNCQMLGPINATL</sequence>
<accession>A0A7I7RPW2</accession>
<dbReference type="KEGG" id="mcee:MCEL_45850"/>
<dbReference type="AlphaFoldDB" id="A0A7I7RPW2"/>
<evidence type="ECO:0000256" key="1">
    <source>
        <dbReference type="SAM" id="SignalP"/>
    </source>
</evidence>
<dbReference type="EMBL" id="AP022591">
    <property type="protein sequence ID" value="BBY46290.1"/>
    <property type="molecule type" value="Genomic_DNA"/>
</dbReference>
<reference evidence="2 3" key="1">
    <citation type="journal article" date="2019" name="Emerg. Microbes Infect.">
        <title>Comprehensive subspecies identification of 175 nontuberculous mycobacteria species based on 7547 genomic profiles.</title>
        <authorList>
            <person name="Matsumoto Y."/>
            <person name="Kinjo T."/>
            <person name="Motooka D."/>
            <person name="Nabeya D."/>
            <person name="Jung N."/>
            <person name="Uechi K."/>
            <person name="Horii T."/>
            <person name="Iida T."/>
            <person name="Fujita J."/>
            <person name="Nakamura S."/>
        </authorList>
    </citation>
    <scope>NUCLEOTIDE SEQUENCE [LARGE SCALE GENOMIC DNA]</scope>
    <source>
        <strain evidence="2 3">JCM 18439</strain>
    </source>
</reference>
<feature type="chain" id="PRO_5029806911" description="Secreted protein" evidence="1">
    <location>
        <begin position="37"/>
        <end position="145"/>
    </location>
</feature>
<proteinExistence type="predicted"/>